<name>A0A0N9XFM6_MYCFO</name>
<evidence type="ECO:0000256" key="1">
    <source>
        <dbReference type="SAM" id="MobiDB-lite"/>
    </source>
</evidence>
<feature type="compositionally biased region" description="Gly residues" evidence="1">
    <location>
        <begin position="16"/>
        <end position="26"/>
    </location>
</feature>
<dbReference type="PATRIC" id="fig|1766.6.peg.2611"/>
<organism evidence="2 3">
    <name type="scientific">Mycolicibacterium fortuitum</name>
    <name type="common">Mycobacterium fortuitum</name>
    <dbReference type="NCBI Taxonomy" id="1766"/>
    <lineage>
        <taxon>Bacteria</taxon>
        <taxon>Bacillati</taxon>
        <taxon>Actinomycetota</taxon>
        <taxon>Actinomycetes</taxon>
        <taxon>Mycobacteriales</taxon>
        <taxon>Mycobacteriaceae</taxon>
        <taxon>Mycolicibacterium</taxon>
    </lineage>
</organism>
<gene>
    <name evidence="2" type="ORF">XA26_26270</name>
</gene>
<evidence type="ECO:0000313" key="3">
    <source>
        <dbReference type="Proteomes" id="UP000057134"/>
    </source>
</evidence>
<reference evidence="2 3" key="1">
    <citation type="journal article" date="2015" name="MBio">
        <title>Enzymatic Degradation of Phenazines Can Generate Energy and Protect Sensitive Organisms from Toxicity.</title>
        <authorList>
            <person name="Costa K.C."/>
            <person name="Bergkessel M."/>
            <person name="Saunders S."/>
            <person name="Korlach J."/>
            <person name="Newman D.K."/>
        </authorList>
    </citation>
    <scope>NUCLEOTIDE SEQUENCE [LARGE SCALE GENOMIC DNA]</scope>
    <source>
        <strain evidence="2 3">CT6</strain>
    </source>
</reference>
<keyword evidence="3" id="KW-1185">Reference proteome</keyword>
<dbReference type="KEGG" id="mft:XA26_26270"/>
<dbReference type="Proteomes" id="UP000057134">
    <property type="component" value="Chromosome"/>
</dbReference>
<feature type="compositionally biased region" description="Basic and acidic residues" evidence="1">
    <location>
        <begin position="1"/>
        <end position="14"/>
    </location>
</feature>
<dbReference type="AlphaFoldDB" id="A0A0N9XFM6"/>
<accession>A0A0N9XFM6</accession>
<dbReference type="EMBL" id="CP011269">
    <property type="protein sequence ID" value="ALI26470.1"/>
    <property type="molecule type" value="Genomic_DNA"/>
</dbReference>
<feature type="region of interest" description="Disordered" evidence="1">
    <location>
        <begin position="1"/>
        <end position="35"/>
    </location>
</feature>
<evidence type="ECO:0000313" key="2">
    <source>
        <dbReference type="EMBL" id="ALI26470.1"/>
    </source>
</evidence>
<protein>
    <submittedName>
        <fullName evidence="2">Uncharacterized protein</fullName>
    </submittedName>
</protein>
<sequence>MWIAGRRDRDHRGDPAGAGNGAGRSGPGSRLRCGPGGRLRGGSAWLTGCHIRSSYSARLPAHLPRDAAPDAVALSAIEAGRAVPCPRLEAQCPDKLG</sequence>
<dbReference type="STRING" id="1766.XA26_26270"/>
<proteinExistence type="predicted"/>